<dbReference type="KEGG" id="vg:77954517"/>
<dbReference type="Proteomes" id="UP000827862">
    <property type="component" value="Segment"/>
</dbReference>
<evidence type="ECO:0000313" key="3">
    <source>
        <dbReference type="Proteomes" id="UP000827862"/>
    </source>
</evidence>
<evidence type="ECO:0000256" key="1">
    <source>
        <dbReference type="SAM" id="MobiDB-lite"/>
    </source>
</evidence>
<dbReference type="GeneID" id="77954517"/>
<keyword evidence="3" id="KW-1185">Reference proteome</keyword>
<gene>
    <name evidence="2" type="primary">9</name>
    <name evidence="2" type="ORF">SEA_KEALII_9</name>
</gene>
<evidence type="ECO:0000313" key="2">
    <source>
        <dbReference type="EMBL" id="UDL14615.1"/>
    </source>
</evidence>
<protein>
    <submittedName>
        <fullName evidence="2">Uncharacterized protein</fullName>
    </submittedName>
</protein>
<name>A0AA95BA58_9CAUD</name>
<feature type="region of interest" description="Disordered" evidence="1">
    <location>
        <begin position="18"/>
        <end position="38"/>
    </location>
</feature>
<accession>A0AA95BA58</accession>
<sequence length="38" mass="4213">MAIKAEGTYFVYAVREGQTVDPENPGDPFPLIAEEDLE</sequence>
<dbReference type="EMBL" id="OK040777">
    <property type="protein sequence ID" value="UDL14615.1"/>
    <property type="molecule type" value="Genomic_DNA"/>
</dbReference>
<reference evidence="2" key="1">
    <citation type="submission" date="2024-06" db="EMBL/GenBank/DDBJ databases">
        <authorList>
            <person name="Valenzuela N."/>
            <person name="Pablo J."/>
            <person name="Strother B."/>
            <person name="Cravalho Y."/>
            <person name="Barto Z."/>
            <person name="Kane C."/>
            <person name="Chong R.A."/>
            <person name="Kawasaki K."/>
            <person name="Cruz S."/>
            <person name="Porter M.L."/>
            <person name="Pearce R."/>
            <person name="Hohenstein G."/>
            <person name="Li K."/>
            <person name="Kaniho J."/>
            <person name="Sadones M."/>
            <person name="Hamlin F."/>
            <person name="Daniels M."/>
            <person name="McKee K."/>
            <person name="Furlong K.P."/>
            <person name="Rudner A.D."/>
            <person name="Beyer A.R."/>
            <person name="Edgington N.P."/>
            <person name="Freise A.C."/>
            <person name="Garcia Costas A.M."/>
            <person name="Gibb B.P."/>
            <person name="Klyczek K.K."/>
            <person name="Swerdlow S.J."/>
            <person name="Garlena R.A."/>
            <person name="Russell D.A."/>
            <person name="Jacobs-Sera D."/>
            <person name="Hatfull G.F."/>
        </authorList>
    </citation>
    <scope>NUCLEOTIDE SEQUENCE</scope>
</reference>
<proteinExistence type="predicted"/>
<organism evidence="2 3">
    <name type="scientific">Arthrobacter phage KeAlii</name>
    <dbReference type="NCBI Taxonomy" id="2885973"/>
    <lineage>
        <taxon>Viruses</taxon>
        <taxon>Duplodnaviria</taxon>
        <taxon>Heunggongvirae</taxon>
        <taxon>Uroviricota</taxon>
        <taxon>Caudoviricetes</taxon>
        <taxon>Casidaviridae</taxon>
        <taxon>Manhattanvirus</taxon>
        <taxon>Manhattanvirus kealii</taxon>
    </lineage>
</organism>
<dbReference type="RefSeq" id="YP_010678126.1">
    <property type="nucleotide sequence ID" value="NC_071031.1"/>
</dbReference>